<dbReference type="PANTHER" id="PTHR42928">
    <property type="entry name" value="TRICARBOXYLATE-BINDING PROTEIN"/>
    <property type="match status" value="1"/>
</dbReference>
<dbReference type="CDD" id="cd07012">
    <property type="entry name" value="PBP2_Bug_TTT"/>
    <property type="match status" value="1"/>
</dbReference>
<reference evidence="3 4" key="1">
    <citation type="submission" date="2021-01" db="EMBL/GenBank/DDBJ databases">
        <title>Roseomonas sp. nov, a bacterium isolated from an oil production mixture in Yumen Oilfield.</title>
        <authorList>
            <person name="Wu D."/>
        </authorList>
    </citation>
    <scope>NUCLEOTIDE SEQUENCE [LARGE SCALE GENOMIC DNA]</scope>
    <source>
        <strain evidence="3 4">ROY-5-3</strain>
    </source>
</reference>
<dbReference type="RefSeq" id="WP_216872620.1">
    <property type="nucleotide sequence ID" value="NZ_JAERQM010000001.1"/>
</dbReference>
<dbReference type="InterPro" id="IPR005064">
    <property type="entry name" value="BUG"/>
</dbReference>
<keyword evidence="2" id="KW-0732">Signal</keyword>
<sequence length="336" mass="35572">MTQQRHQPCAPFGVSSRRQLLAGIAALGAGPTAALAQAAPWPSRPVSIIMPLQAGTASDIALRIMADRVSEKLGQRMVVENLTGAAGLIGAERAARATADGYTLAALNNSILTILPNVQRRRLGFDPFADFQPIAGIANIPTFLGVHKDVPATTVAELVALAKTRDLNYASGGTGSPQHLATEMFMAMAGVKMTEVGYRGAAAAAADLAAGHVQVMFIAQTLALPFKDSGNIRFIGFAGPERHPEYPQVPTVAEQGVAGYDYSSWIALFAPTGTPAPVLERLRADSAAALAEPELQQKLIRAGLQPWFKTPAQLAEVMRGDDARWKAVVRMANLQM</sequence>
<protein>
    <submittedName>
        <fullName evidence="3">Tripartite tricarboxylate transporter substrate binding protein</fullName>
    </submittedName>
</protein>
<feature type="signal peptide" evidence="2">
    <location>
        <begin position="1"/>
        <end position="38"/>
    </location>
</feature>
<accession>A0ABS6H0S6</accession>
<dbReference type="PANTHER" id="PTHR42928:SF5">
    <property type="entry name" value="BLR1237 PROTEIN"/>
    <property type="match status" value="1"/>
</dbReference>
<comment type="similarity">
    <text evidence="1">Belongs to the UPF0065 (bug) family.</text>
</comment>
<evidence type="ECO:0000256" key="2">
    <source>
        <dbReference type="SAM" id="SignalP"/>
    </source>
</evidence>
<dbReference type="Pfam" id="PF03401">
    <property type="entry name" value="TctC"/>
    <property type="match status" value="1"/>
</dbReference>
<dbReference type="PROSITE" id="PS51318">
    <property type="entry name" value="TAT"/>
    <property type="match status" value="1"/>
</dbReference>
<keyword evidence="4" id="KW-1185">Reference proteome</keyword>
<dbReference type="PIRSF" id="PIRSF017082">
    <property type="entry name" value="YflP"/>
    <property type="match status" value="1"/>
</dbReference>
<evidence type="ECO:0000313" key="4">
    <source>
        <dbReference type="Proteomes" id="UP000689967"/>
    </source>
</evidence>
<evidence type="ECO:0000256" key="1">
    <source>
        <dbReference type="ARBA" id="ARBA00006987"/>
    </source>
</evidence>
<name>A0ABS6H0S6_9PROT</name>
<gene>
    <name evidence="3" type="ORF">JJQ90_01035</name>
</gene>
<proteinExistence type="inferred from homology"/>
<dbReference type="Proteomes" id="UP000689967">
    <property type="component" value="Unassembled WGS sequence"/>
</dbReference>
<organism evidence="3 4">
    <name type="scientific">Falsiroseomonas oleicola</name>
    <dbReference type="NCBI Taxonomy" id="2801474"/>
    <lineage>
        <taxon>Bacteria</taxon>
        <taxon>Pseudomonadati</taxon>
        <taxon>Pseudomonadota</taxon>
        <taxon>Alphaproteobacteria</taxon>
        <taxon>Acetobacterales</taxon>
        <taxon>Roseomonadaceae</taxon>
        <taxon>Falsiroseomonas</taxon>
    </lineage>
</organism>
<comment type="caution">
    <text evidence="3">The sequence shown here is derived from an EMBL/GenBank/DDBJ whole genome shotgun (WGS) entry which is preliminary data.</text>
</comment>
<feature type="chain" id="PRO_5046032577" evidence="2">
    <location>
        <begin position="39"/>
        <end position="336"/>
    </location>
</feature>
<dbReference type="InterPro" id="IPR006311">
    <property type="entry name" value="TAT_signal"/>
</dbReference>
<evidence type="ECO:0000313" key="3">
    <source>
        <dbReference type="EMBL" id="MBU8542267.1"/>
    </source>
</evidence>
<dbReference type="EMBL" id="JAERQM010000001">
    <property type="protein sequence ID" value="MBU8542267.1"/>
    <property type="molecule type" value="Genomic_DNA"/>
</dbReference>